<feature type="domain" description="STAS" evidence="1">
    <location>
        <begin position="17"/>
        <end position="110"/>
    </location>
</feature>
<reference evidence="2" key="1">
    <citation type="submission" date="2019-03" db="EMBL/GenBank/DDBJ databases">
        <title>Lake Tanganyika Metagenome-Assembled Genomes (MAGs).</title>
        <authorList>
            <person name="Tran P."/>
        </authorList>
    </citation>
    <scope>NUCLEOTIDE SEQUENCE</scope>
    <source>
        <strain evidence="2">M_DeepCast_400m_m2_100</strain>
    </source>
</reference>
<dbReference type="CDD" id="cd07043">
    <property type="entry name" value="STAS_anti-anti-sigma_factors"/>
    <property type="match status" value="1"/>
</dbReference>
<dbReference type="Gene3D" id="3.30.750.24">
    <property type="entry name" value="STAS domain"/>
    <property type="match status" value="1"/>
</dbReference>
<evidence type="ECO:0000259" key="1">
    <source>
        <dbReference type="PROSITE" id="PS50801"/>
    </source>
</evidence>
<gene>
    <name evidence="2" type="ORF">FJY75_01035</name>
</gene>
<dbReference type="Pfam" id="PF01740">
    <property type="entry name" value="STAS"/>
    <property type="match status" value="1"/>
</dbReference>
<dbReference type="InterPro" id="IPR036513">
    <property type="entry name" value="STAS_dom_sf"/>
</dbReference>
<proteinExistence type="predicted"/>
<dbReference type="GO" id="GO:0043856">
    <property type="term" value="F:anti-sigma factor antagonist activity"/>
    <property type="evidence" value="ECO:0007669"/>
    <property type="project" value="TreeGrafter"/>
</dbReference>
<dbReference type="PANTHER" id="PTHR33495">
    <property type="entry name" value="ANTI-SIGMA FACTOR ANTAGONIST TM_1081-RELATED-RELATED"/>
    <property type="match status" value="1"/>
</dbReference>
<sequence length="111" mass="11825">MQVRTSRLGVATYLAPDGPLTRETLAALEAGVAEARAKGAVDLVVDLRRVPFADSRALEYLLDLSAELRRKDGSLRLANPGEICRDILAVTGLDQSIPVFADLESAGGSFL</sequence>
<dbReference type="EMBL" id="VGIY01000011">
    <property type="protein sequence ID" value="MBM3316413.1"/>
    <property type="molecule type" value="Genomic_DNA"/>
</dbReference>
<dbReference type="InterPro" id="IPR002645">
    <property type="entry name" value="STAS_dom"/>
</dbReference>
<protein>
    <submittedName>
        <fullName evidence="2">STAS domain-containing protein</fullName>
    </submittedName>
</protein>
<accession>A0A938BMR2</accession>
<dbReference type="PROSITE" id="PS50801">
    <property type="entry name" value="STAS"/>
    <property type="match status" value="1"/>
</dbReference>
<organism evidence="2 3">
    <name type="scientific">Eiseniibacteriota bacterium</name>
    <dbReference type="NCBI Taxonomy" id="2212470"/>
    <lineage>
        <taxon>Bacteria</taxon>
        <taxon>Candidatus Eiseniibacteriota</taxon>
    </lineage>
</organism>
<comment type="caution">
    <text evidence="2">The sequence shown here is derived from an EMBL/GenBank/DDBJ whole genome shotgun (WGS) entry which is preliminary data.</text>
</comment>
<dbReference type="SUPFAM" id="SSF52091">
    <property type="entry name" value="SpoIIaa-like"/>
    <property type="match status" value="1"/>
</dbReference>
<evidence type="ECO:0000313" key="3">
    <source>
        <dbReference type="Proteomes" id="UP000748308"/>
    </source>
</evidence>
<dbReference type="Proteomes" id="UP000748308">
    <property type="component" value="Unassembled WGS sequence"/>
</dbReference>
<evidence type="ECO:0000313" key="2">
    <source>
        <dbReference type="EMBL" id="MBM3316413.1"/>
    </source>
</evidence>
<dbReference type="AlphaFoldDB" id="A0A938BMR2"/>
<name>A0A938BMR2_UNCEI</name>